<dbReference type="InterPro" id="IPR046947">
    <property type="entry name" value="LytR-like"/>
</dbReference>
<proteinExistence type="predicted"/>
<name>A0AAU9CXD1_9BACT</name>
<protein>
    <submittedName>
        <fullName evidence="4">DNA-binding response regulator</fullName>
    </submittedName>
</protein>
<dbReference type="KEGG" id="fax:FUAX_06750"/>
<dbReference type="InterPro" id="IPR007492">
    <property type="entry name" value="LytTR_DNA-bd_dom"/>
</dbReference>
<dbReference type="SMART" id="SM00448">
    <property type="entry name" value="REC"/>
    <property type="match status" value="1"/>
</dbReference>
<dbReference type="EMBL" id="AP025314">
    <property type="protein sequence ID" value="BDD08243.1"/>
    <property type="molecule type" value="Genomic_DNA"/>
</dbReference>
<dbReference type="InterPro" id="IPR011006">
    <property type="entry name" value="CheY-like_superfamily"/>
</dbReference>
<evidence type="ECO:0000313" key="4">
    <source>
        <dbReference type="EMBL" id="BDD08243.1"/>
    </source>
</evidence>
<reference evidence="4 5" key="1">
    <citation type="submission" date="2021-12" db="EMBL/GenBank/DDBJ databases">
        <title>Genome sequencing of bacteria with rrn-lacking chromosome and rrn-plasmid.</title>
        <authorList>
            <person name="Anda M."/>
            <person name="Iwasaki W."/>
        </authorList>
    </citation>
    <scope>NUCLEOTIDE SEQUENCE [LARGE SCALE GENOMIC DNA]</scope>
    <source>
        <strain evidence="4 5">DSM 100852</strain>
    </source>
</reference>
<evidence type="ECO:0000259" key="3">
    <source>
        <dbReference type="PROSITE" id="PS50930"/>
    </source>
</evidence>
<feature type="modified residue" description="4-aspartylphosphate" evidence="1">
    <location>
        <position position="55"/>
    </location>
</feature>
<evidence type="ECO:0000256" key="1">
    <source>
        <dbReference type="PROSITE-ProRule" id="PRU00169"/>
    </source>
</evidence>
<feature type="domain" description="Response regulatory" evidence="2">
    <location>
        <begin position="4"/>
        <end position="116"/>
    </location>
</feature>
<dbReference type="InterPro" id="IPR001789">
    <property type="entry name" value="Sig_transdc_resp-reg_receiver"/>
</dbReference>
<dbReference type="PANTHER" id="PTHR37299">
    <property type="entry name" value="TRANSCRIPTIONAL REGULATOR-RELATED"/>
    <property type="match status" value="1"/>
</dbReference>
<sequence>MSLRCLIVDDEPLSRNVLEKFVTDVPWLEYAGSRADAFEAQDFLSNEQVDLLFLDINMPKMSGLSLVRSFSGTAPMVIFITAYPEFAVDGFDLDAVDFLTKPVSFERFVRAVNKAREWKEFRERETRNGLEHIFLKADKKLYKVNFSDIDLLEAYGDYVKVHTEERTIIVFERLKTLLAKLPAERFARAHKSYVIPLEKIEYIEGNQVRVGKRTVPLGAAYKEGILD</sequence>
<dbReference type="PROSITE" id="PS50110">
    <property type="entry name" value="RESPONSE_REGULATORY"/>
    <property type="match status" value="1"/>
</dbReference>
<dbReference type="Gene3D" id="3.40.50.2300">
    <property type="match status" value="1"/>
</dbReference>
<dbReference type="Pfam" id="PF00072">
    <property type="entry name" value="Response_reg"/>
    <property type="match status" value="1"/>
</dbReference>
<accession>A0AAU9CXD1</accession>
<dbReference type="Pfam" id="PF04397">
    <property type="entry name" value="LytTR"/>
    <property type="match status" value="1"/>
</dbReference>
<dbReference type="PROSITE" id="PS50930">
    <property type="entry name" value="HTH_LYTTR"/>
    <property type="match status" value="1"/>
</dbReference>
<feature type="domain" description="HTH LytTR-type" evidence="3">
    <location>
        <begin position="133"/>
        <end position="204"/>
    </location>
</feature>
<dbReference type="RefSeq" id="WP_338393513.1">
    <property type="nucleotide sequence ID" value="NZ_AP025314.1"/>
</dbReference>
<dbReference type="Proteomes" id="UP001348817">
    <property type="component" value="Chromosome"/>
</dbReference>
<dbReference type="Gene3D" id="2.40.50.1020">
    <property type="entry name" value="LytTr DNA-binding domain"/>
    <property type="match status" value="1"/>
</dbReference>
<dbReference type="GO" id="GO:0003677">
    <property type="term" value="F:DNA binding"/>
    <property type="evidence" value="ECO:0007669"/>
    <property type="project" value="UniProtKB-KW"/>
</dbReference>
<evidence type="ECO:0000259" key="2">
    <source>
        <dbReference type="PROSITE" id="PS50110"/>
    </source>
</evidence>
<dbReference type="AlphaFoldDB" id="A0AAU9CXD1"/>
<dbReference type="GO" id="GO:0000156">
    <property type="term" value="F:phosphorelay response regulator activity"/>
    <property type="evidence" value="ECO:0007669"/>
    <property type="project" value="InterPro"/>
</dbReference>
<organism evidence="4 5">
    <name type="scientific">Fulvitalea axinellae</name>
    <dbReference type="NCBI Taxonomy" id="1182444"/>
    <lineage>
        <taxon>Bacteria</taxon>
        <taxon>Pseudomonadati</taxon>
        <taxon>Bacteroidota</taxon>
        <taxon>Cytophagia</taxon>
        <taxon>Cytophagales</taxon>
        <taxon>Persicobacteraceae</taxon>
        <taxon>Fulvitalea</taxon>
    </lineage>
</organism>
<dbReference type="SUPFAM" id="SSF52172">
    <property type="entry name" value="CheY-like"/>
    <property type="match status" value="1"/>
</dbReference>
<gene>
    <name evidence="4" type="ORF">FUAX_06750</name>
</gene>
<keyword evidence="5" id="KW-1185">Reference proteome</keyword>
<keyword evidence="1" id="KW-0597">Phosphoprotein</keyword>
<evidence type="ECO:0000313" key="5">
    <source>
        <dbReference type="Proteomes" id="UP001348817"/>
    </source>
</evidence>
<dbReference type="SMART" id="SM00850">
    <property type="entry name" value="LytTR"/>
    <property type="match status" value="1"/>
</dbReference>
<keyword evidence="4" id="KW-0238">DNA-binding</keyword>
<dbReference type="PANTHER" id="PTHR37299:SF1">
    <property type="entry name" value="STAGE 0 SPORULATION PROTEIN A HOMOLOG"/>
    <property type="match status" value="1"/>
</dbReference>